<evidence type="ECO:0000313" key="3">
    <source>
        <dbReference type="Proteomes" id="UP000663864"/>
    </source>
</evidence>
<protein>
    <submittedName>
        <fullName evidence="2">Uncharacterized protein</fullName>
    </submittedName>
</protein>
<evidence type="ECO:0000256" key="1">
    <source>
        <dbReference type="SAM" id="MobiDB-lite"/>
    </source>
</evidence>
<dbReference type="Proteomes" id="UP000663864">
    <property type="component" value="Unassembled WGS sequence"/>
</dbReference>
<gene>
    <name evidence="2" type="ORF">ZHD862_LOCUS27952</name>
</gene>
<feature type="compositionally biased region" description="Polar residues" evidence="1">
    <location>
        <begin position="94"/>
        <end position="104"/>
    </location>
</feature>
<dbReference type="AlphaFoldDB" id="A0A815DSK4"/>
<organism evidence="2 3">
    <name type="scientific">Rotaria sordida</name>
    <dbReference type="NCBI Taxonomy" id="392033"/>
    <lineage>
        <taxon>Eukaryota</taxon>
        <taxon>Metazoa</taxon>
        <taxon>Spiralia</taxon>
        <taxon>Gnathifera</taxon>
        <taxon>Rotifera</taxon>
        <taxon>Eurotatoria</taxon>
        <taxon>Bdelloidea</taxon>
        <taxon>Philodinida</taxon>
        <taxon>Philodinidae</taxon>
        <taxon>Rotaria</taxon>
    </lineage>
</organism>
<feature type="region of interest" description="Disordered" evidence="1">
    <location>
        <begin position="68"/>
        <end position="117"/>
    </location>
</feature>
<sequence length="117" mass="14096">MNDKQQQSYIIRKFCKVYNIQLHDNPSSVYIVSLEKTEINDVYSTNRHENEKEQNMSNEVQMRTSIEQTQFELIPFEQQPTRKSKSDEKLDSELLSQEMNLSKQKTTRNLRPKRRRQ</sequence>
<dbReference type="EMBL" id="CAJNOT010002268">
    <property type="protein sequence ID" value="CAF1300790.1"/>
    <property type="molecule type" value="Genomic_DNA"/>
</dbReference>
<reference evidence="2" key="1">
    <citation type="submission" date="2021-02" db="EMBL/GenBank/DDBJ databases">
        <authorList>
            <person name="Nowell W R."/>
        </authorList>
    </citation>
    <scope>NUCLEOTIDE SEQUENCE</scope>
</reference>
<proteinExistence type="predicted"/>
<feature type="compositionally biased region" description="Basic residues" evidence="1">
    <location>
        <begin position="105"/>
        <end position="117"/>
    </location>
</feature>
<comment type="caution">
    <text evidence="2">The sequence shown here is derived from an EMBL/GenBank/DDBJ whole genome shotgun (WGS) entry which is preliminary data.</text>
</comment>
<evidence type="ECO:0000313" key="2">
    <source>
        <dbReference type="EMBL" id="CAF1300790.1"/>
    </source>
</evidence>
<name>A0A815DSK4_9BILA</name>
<accession>A0A815DSK4</accession>